<dbReference type="Pfam" id="PF00106">
    <property type="entry name" value="adh_short"/>
    <property type="match status" value="1"/>
</dbReference>
<dbReference type="CDD" id="cd05263">
    <property type="entry name" value="MupV_like_SDR_e"/>
    <property type="match status" value="1"/>
</dbReference>
<dbReference type="InterPro" id="IPR057326">
    <property type="entry name" value="KR_dom"/>
</dbReference>
<dbReference type="AlphaFoldDB" id="A0A0J1HCT1"/>
<dbReference type="InterPro" id="IPR002347">
    <property type="entry name" value="SDR_fam"/>
</dbReference>
<dbReference type="PRINTS" id="PR00081">
    <property type="entry name" value="GDHRDH"/>
</dbReference>
<dbReference type="Gene3D" id="3.40.50.720">
    <property type="entry name" value="NAD(P)-binding Rossmann-like Domain"/>
    <property type="match status" value="2"/>
</dbReference>
<dbReference type="PATRIC" id="fig|320778.3.peg.2544"/>
<gene>
    <name evidence="5" type="ORF">ABT57_11670</name>
</gene>
<feature type="compositionally biased region" description="Acidic residues" evidence="3">
    <location>
        <begin position="629"/>
        <end position="638"/>
    </location>
</feature>
<organism evidence="5 6">
    <name type="scientific">Photobacterium ganghwense</name>
    <dbReference type="NCBI Taxonomy" id="320778"/>
    <lineage>
        <taxon>Bacteria</taxon>
        <taxon>Pseudomonadati</taxon>
        <taxon>Pseudomonadota</taxon>
        <taxon>Gammaproteobacteria</taxon>
        <taxon>Vibrionales</taxon>
        <taxon>Vibrionaceae</taxon>
        <taxon>Photobacterium</taxon>
    </lineage>
</organism>
<dbReference type="InterPro" id="IPR057313">
    <property type="entry name" value="Maqu_2507-like"/>
</dbReference>
<dbReference type="PANTHER" id="PTHR44196">
    <property type="entry name" value="DEHYDROGENASE/REDUCTASE SDR FAMILY MEMBER 7B"/>
    <property type="match status" value="1"/>
</dbReference>
<feature type="domain" description="Ketoreductase" evidence="4">
    <location>
        <begin position="379"/>
        <end position="565"/>
    </location>
</feature>
<evidence type="ECO:0000313" key="5">
    <source>
        <dbReference type="EMBL" id="KLV09455.1"/>
    </source>
</evidence>
<dbReference type="PANTHER" id="PTHR44196:SF1">
    <property type="entry name" value="DEHYDROGENASE_REDUCTASE SDR FAMILY MEMBER 7B"/>
    <property type="match status" value="1"/>
</dbReference>
<protein>
    <submittedName>
        <fullName evidence="5">Short-chain dehydrogenase</fullName>
    </submittedName>
</protein>
<keyword evidence="6" id="KW-1185">Reference proteome</keyword>
<dbReference type="CDD" id="cd05233">
    <property type="entry name" value="SDR_c"/>
    <property type="match status" value="1"/>
</dbReference>
<dbReference type="Proteomes" id="UP000035909">
    <property type="component" value="Unassembled WGS sequence"/>
</dbReference>
<keyword evidence="2" id="KW-0560">Oxidoreductase</keyword>
<dbReference type="Pfam" id="PF07993">
    <property type="entry name" value="NAD_binding_4"/>
    <property type="match status" value="1"/>
</dbReference>
<evidence type="ECO:0000259" key="4">
    <source>
        <dbReference type="SMART" id="SM00822"/>
    </source>
</evidence>
<dbReference type="InterPro" id="IPR036291">
    <property type="entry name" value="NAD(P)-bd_dom_sf"/>
</dbReference>
<dbReference type="InterPro" id="IPR013120">
    <property type="entry name" value="FAR_NAD-bd"/>
</dbReference>
<dbReference type="GO" id="GO:0016020">
    <property type="term" value="C:membrane"/>
    <property type="evidence" value="ECO:0007669"/>
    <property type="project" value="TreeGrafter"/>
</dbReference>
<evidence type="ECO:0000256" key="1">
    <source>
        <dbReference type="ARBA" id="ARBA00006484"/>
    </source>
</evidence>
<dbReference type="PRINTS" id="PR00080">
    <property type="entry name" value="SDRFAMILY"/>
</dbReference>
<dbReference type="NCBIfam" id="NF005539">
    <property type="entry name" value="PRK07201.1"/>
    <property type="match status" value="1"/>
</dbReference>
<accession>A0A0J1HCT1</accession>
<dbReference type="OrthoDB" id="9810734at2"/>
<comment type="similarity">
    <text evidence="1">Belongs to the short-chain dehydrogenases/reductases (SDR) family.</text>
</comment>
<name>A0A0J1HCT1_9GAMM</name>
<evidence type="ECO:0000256" key="3">
    <source>
        <dbReference type="SAM" id="MobiDB-lite"/>
    </source>
</evidence>
<dbReference type="GO" id="GO:0016491">
    <property type="term" value="F:oxidoreductase activity"/>
    <property type="evidence" value="ECO:0007669"/>
    <property type="project" value="UniProtKB-KW"/>
</dbReference>
<feature type="region of interest" description="Disordered" evidence="3">
    <location>
        <begin position="627"/>
        <end position="648"/>
    </location>
</feature>
<dbReference type="PROSITE" id="PS00061">
    <property type="entry name" value="ADH_SHORT"/>
    <property type="match status" value="1"/>
</dbReference>
<reference evidence="5 6" key="1">
    <citation type="submission" date="2015-05" db="EMBL/GenBank/DDBJ databases">
        <title>Photobacterium galathea sp. nov.</title>
        <authorList>
            <person name="Machado H."/>
            <person name="Gram L."/>
        </authorList>
    </citation>
    <scope>NUCLEOTIDE SEQUENCE [LARGE SCALE GENOMIC DNA]</scope>
    <source>
        <strain evidence="5 6">DSM 22954</strain>
    </source>
</reference>
<dbReference type="EMBL" id="LDOU01000012">
    <property type="protein sequence ID" value="KLV09455.1"/>
    <property type="molecule type" value="Genomic_DNA"/>
</dbReference>
<evidence type="ECO:0000313" key="6">
    <source>
        <dbReference type="Proteomes" id="UP000035909"/>
    </source>
</evidence>
<comment type="caution">
    <text evidence="5">The sequence shown here is derived from an EMBL/GenBank/DDBJ whole genome shotgun (WGS) entry which is preliminary data.</text>
</comment>
<dbReference type="RefSeq" id="WP_047885403.1">
    <property type="nucleotide sequence ID" value="NZ_LDOU01000012.1"/>
</dbReference>
<sequence>MNYFITGATGFIGSQLLQRLAKRSGDIYLLTYDKTSEDRLQALLEKHRLPKHKFHCVRGSITEPNLGVSTDTIKALTGNIAHFFHLAAIYDLTASEEDMMRANIEGTENTLRFAERLNAGCFHYFSSIAVAGQFRGWFREDMLNEATGLDHPYFTTKHNAEKVVQESATIPWRVYRPGIVIGDSKTGEAARIDGPYYFFKLIQKIRRALPEWAPLLGLEGGRLNLVPVDYVADAIDHIAHKAELDNQCFHIVDPDPYRSGEVLNIFAEAGHAPRMAMRLDMRVFRMIPSHLWNQLGQIPVLKRFIDAISNEMDIPKDALGFFNYPTQFDCSNTLNALADSQITCPRLPDYADKIWDYWERNLDPDLHVEKTLKGCVNGKVVVITGASSGIGYATALKLAPTKARLVLIARDLERLQQTRNDIERLGGQAFIYQSDLALDDSAAATLEQIRKDHGKVDILINNAGRSIRRAVIHATDRLHDYERTMQINYFGSLRMILGCLPGMAEAKEGHIINISSIAVLTNQPLFSAYAASKAALDSFSRTASIELGSQGINFTTINMPLVETRMISDHYRQNEGGVPLLTPGEAADLIVKAIIEKPKRIATKLGLLGAFVHGVYPKLGELLMATGYDPDDDGEQDNPDAKSKKPTADVVALSSIMREIHM</sequence>
<dbReference type="SMART" id="SM00822">
    <property type="entry name" value="PKS_KR"/>
    <property type="match status" value="1"/>
</dbReference>
<proteinExistence type="inferred from homology"/>
<dbReference type="SUPFAM" id="SSF51735">
    <property type="entry name" value="NAD(P)-binding Rossmann-fold domains"/>
    <property type="match status" value="2"/>
</dbReference>
<dbReference type="InterPro" id="IPR020904">
    <property type="entry name" value="Sc_DH/Rdtase_CS"/>
</dbReference>
<dbReference type="STRING" id="320778.ABT57_11670"/>
<evidence type="ECO:0000256" key="2">
    <source>
        <dbReference type="ARBA" id="ARBA00023002"/>
    </source>
</evidence>